<dbReference type="PANTHER" id="PTHR24096">
    <property type="entry name" value="LONG-CHAIN-FATTY-ACID--COA LIGASE"/>
    <property type="match status" value="1"/>
</dbReference>
<keyword evidence="9" id="KW-1185">Reference proteome</keyword>
<dbReference type="Pfam" id="PF00501">
    <property type="entry name" value="AMP-binding"/>
    <property type="match status" value="1"/>
</dbReference>
<evidence type="ECO:0000256" key="3">
    <source>
        <dbReference type="ARBA" id="ARBA00022598"/>
    </source>
</evidence>
<evidence type="ECO:0000256" key="4">
    <source>
        <dbReference type="ARBA" id="ARBA00023140"/>
    </source>
</evidence>
<dbReference type="InterPro" id="IPR045851">
    <property type="entry name" value="AMP-bd_C_sf"/>
</dbReference>
<evidence type="ECO:0000313" key="9">
    <source>
        <dbReference type="Proteomes" id="UP000288716"/>
    </source>
</evidence>
<evidence type="ECO:0000313" key="8">
    <source>
        <dbReference type="EMBL" id="RWS20850.1"/>
    </source>
</evidence>
<dbReference type="AlphaFoldDB" id="A0A443S026"/>
<feature type="non-terminal residue" evidence="8">
    <location>
        <position position="471"/>
    </location>
</feature>
<keyword evidence="5" id="KW-0472">Membrane</keyword>
<sequence length="471" mass="53049">MGPRIISSNKSITPSEITIQKLIFNKLQEYGCKTHLVEYETGKTTTFSMLLSDCLKLSSALVASNIKPGDVFIVYGFNSYEFLVALISGIFVGAIAVSMRALDTDYEVKDTILMWDAKCLFVTSQKYETAMFVKQQLPNFKNIFIFDTEQKDFRFPTIRQLIDSSTEMEEHNIYEPKNKDEFAVILESSGTTGAMKGTKLGHYDLATLYDSRNTSTLYKKADVFSGHSHMAHLSGLGAHLRSITFGIKIVSIRQSNVEKLVDAIRKYRITRLIITPSTMNLMNKLENVDNLNSLKHVFVGGSRVTQTVINNFLKKFNVEEFRNVYTMTEVTILSTLSDNKINCEAIGKVCPGIQMKVINPATGRLLGENESGELCIKGPIKFKGYHKNEKATKELIDEEGWIHTGDIGYFDDDENFFLVDRLKDIIKQHGYSYSPVDIEDVLLQHEAVKEAAVIGIPYGIDEEISHAFVVL</sequence>
<dbReference type="Pfam" id="PF13193">
    <property type="entry name" value="AMP-binding_C"/>
    <property type="match status" value="1"/>
</dbReference>
<dbReference type="Gene3D" id="3.40.50.980">
    <property type="match status" value="2"/>
</dbReference>
<dbReference type="EMBL" id="NCKV01015153">
    <property type="protein sequence ID" value="RWS20850.1"/>
    <property type="molecule type" value="Genomic_DNA"/>
</dbReference>
<feature type="domain" description="AMP-dependent synthetase/ligase" evidence="6">
    <location>
        <begin position="28"/>
        <end position="386"/>
    </location>
</feature>
<dbReference type="GO" id="GO:0016405">
    <property type="term" value="F:CoA-ligase activity"/>
    <property type="evidence" value="ECO:0007669"/>
    <property type="project" value="TreeGrafter"/>
</dbReference>
<proteinExistence type="inferred from homology"/>
<comment type="caution">
    <text evidence="8">The sequence shown here is derived from an EMBL/GenBank/DDBJ whole genome shotgun (WGS) entry which is preliminary data.</text>
</comment>
<evidence type="ECO:0000256" key="1">
    <source>
        <dbReference type="ARBA" id="ARBA00004275"/>
    </source>
</evidence>
<comment type="subcellular location">
    <subcellularLocation>
        <location evidence="1">Peroxisome</location>
    </subcellularLocation>
</comment>
<dbReference type="InterPro" id="IPR000873">
    <property type="entry name" value="AMP-dep_synth/lig_dom"/>
</dbReference>
<gene>
    <name evidence="8" type="ORF">B4U80_04469</name>
</gene>
<keyword evidence="4" id="KW-0576">Peroxisome</keyword>
<evidence type="ECO:0000259" key="7">
    <source>
        <dbReference type="Pfam" id="PF13193"/>
    </source>
</evidence>
<name>A0A443S026_9ACAR</name>
<keyword evidence="5" id="KW-0812">Transmembrane</keyword>
<dbReference type="PANTHER" id="PTHR24096:SF149">
    <property type="entry name" value="AMP-BINDING DOMAIN-CONTAINING PROTEIN-RELATED"/>
    <property type="match status" value="1"/>
</dbReference>
<evidence type="ECO:0000256" key="5">
    <source>
        <dbReference type="SAM" id="Phobius"/>
    </source>
</evidence>
<protein>
    <submittedName>
        <fullName evidence="8">Uncharacterized protein</fullName>
    </submittedName>
</protein>
<keyword evidence="5" id="KW-1133">Transmembrane helix</keyword>
<feature type="domain" description="AMP-binding enzyme C-terminal" evidence="7">
    <location>
        <begin position="438"/>
        <end position="471"/>
    </location>
</feature>
<feature type="transmembrane region" description="Helical" evidence="5">
    <location>
        <begin position="82"/>
        <end position="102"/>
    </location>
</feature>
<evidence type="ECO:0000259" key="6">
    <source>
        <dbReference type="Pfam" id="PF00501"/>
    </source>
</evidence>
<reference evidence="8 9" key="1">
    <citation type="journal article" date="2018" name="Gigascience">
        <title>Genomes of trombidid mites reveal novel predicted allergens and laterally-transferred genes associated with secondary metabolism.</title>
        <authorList>
            <person name="Dong X."/>
            <person name="Chaisiri K."/>
            <person name="Xia D."/>
            <person name="Armstrong S.D."/>
            <person name="Fang Y."/>
            <person name="Donnelly M.J."/>
            <person name="Kadowaki T."/>
            <person name="McGarry J.W."/>
            <person name="Darby A.C."/>
            <person name="Makepeace B.L."/>
        </authorList>
    </citation>
    <scope>NUCLEOTIDE SEQUENCE [LARGE SCALE GENOMIC DNA]</scope>
    <source>
        <strain evidence="8">UoL-UT</strain>
    </source>
</reference>
<dbReference type="OrthoDB" id="6475404at2759"/>
<organism evidence="8 9">
    <name type="scientific">Leptotrombidium deliense</name>
    <dbReference type="NCBI Taxonomy" id="299467"/>
    <lineage>
        <taxon>Eukaryota</taxon>
        <taxon>Metazoa</taxon>
        <taxon>Ecdysozoa</taxon>
        <taxon>Arthropoda</taxon>
        <taxon>Chelicerata</taxon>
        <taxon>Arachnida</taxon>
        <taxon>Acari</taxon>
        <taxon>Acariformes</taxon>
        <taxon>Trombidiformes</taxon>
        <taxon>Prostigmata</taxon>
        <taxon>Anystina</taxon>
        <taxon>Parasitengona</taxon>
        <taxon>Trombiculoidea</taxon>
        <taxon>Trombiculidae</taxon>
        <taxon>Leptotrombidium</taxon>
    </lineage>
</organism>
<accession>A0A443S026</accession>
<dbReference type="STRING" id="299467.A0A443S026"/>
<dbReference type="VEuPathDB" id="VectorBase:LDEU011190"/>
<dbReference type="InterPro" id="IPR025110">
    <property type="entry name" value="AMP-bd_C"/>
</dbReference>
<dbReference type="Gene3D" id="2.30.38.10">
    <property type="entry name" value="Luciferase, Domain 3"/>
    <property type="match status" value="1"/>
</dbReference>
<dbReference type="Proteomes" id="UP000288716">
    <property type="component" value="Unassembled WGS sequence"/>
</dbReference>
<dbReference type="SUPFAM" id="SSF56801">
    <property type="entry name" value="Acetyl-CoA synthetase-like"/>
    <property type="match status" value="1"/>
</dbReference>
<comment type="similarity">
    <text evidence="2">Belongs to the ATP-dependent AMP-binding enzyme family.</text>
</comment>
<dbReference type="Gene3D" id="3.30.300.30">
    <property type="match status" value="1"/>
</dbReference>
<evidence type="ECO:0000256" key="2">
    <source>
        <dbReference type="ARBA" id="ARBA00006432"/>
    </source>
</evidence>
<keyword evidence="3" id="KW-0436">Ligase</keyword>
<dbReference type="GO" id="GO:0005777">
    <property type="term" value="C:peroxisome"/>
    <property type="evidence" value="ECO:0007669"/>
    <property type="project" value="UniProtKB-SubCell"/>
</dbReference>